<dbReference type="InterPro" id="IPR013324">
    <property type="entry name" value="RNA_pol_sigma_r3/r4-like"/>
</dbReference>
<keyword evidence="2" id="KW-0805">Transcription regulation</keyword>
<keyword evidence="9" id="KW-1185">Reference proteome</keyword>
<dbReference type="PANTHER" id="PTHR43133:SF25">
    <property type="entry name" value="RNA POLYMERASE SIGMA FACTOR RFAY-RELATED"/>
    <property type="match status" value="1"/>
</dbReference>
<dbReference type="Pfam" id="PF08281">
    <property type="entry name" value="Sigma70_r4_2"/>
    <property type="match status" value="1"/>
</dbReference>
<dbReference type="InterPro" id="IPR013249">
    <property type="entry name" value="RNA_pol_sigma70_r4_t2"/>
</dbReference>
<keyword evidence="4" id="KW-0804">Transcription</keyword>
<name>A0ABW0X6K0_9ACTN</name>
<feature type="region of interest" description="Disordered" evidence="5">
    <location>
        <begin position="176"/>
        <end position="208"/>
    </location>
</feature>
<evidence type="ECO:0000259" key="6">
    <source>
        <dbReference type="Pfam" id="PF04542"/>
    </source>
</evidence>
<dbReference type="InterPro" id="IPR039425">
    <property type="entry name" value="RNA_pol_sigma-70-like"/>
</dbReference>
<reference evidence="9" key="1">
    <citation type="journal article" date="2019" name="Int. J. Syst. Evol. Microbiol.">
        <title>The Global Catalogue of Microorganisms (GCM) 10K type strain sequencing project: providing services to taxonomists for standard genome sequencing and annotation.</title>
        <authorList>
            <consortium name="The Broad Institute Genomics Platform"/>
            <consortium name="The Broad Institute Genome Sequencing Center for Infectious Disease"/>
            <person name="Wu L."/>
            <person name="Ma J."/>
        </authorList>
    </citation>
    <scope>NUCLEOTIDE SEQUENCE [LARGE SCALE GENOMIC DNA]</scope>
    <source>
        <strain evidence="9">CGMCC 4.1437</strain>
    </source>
</reference>
<dbReference type="InterPro" id="IPR013325">
    <property type="entry name" value="RNA_pol_sigma_r2"/>
</dbReference>
<gene>
    <name evidence="8" type="ORF">ACFP3U_17385</name>
</gene>
<dbReference type="CDD" id="cd06171">
    <property type="entry name" value="Sigma70_r4"/>
    <property type="match status" value="1"/>
</dbReference>
<dbReference type="NCBIfam" id="TIGR02937">
    <property type="entry name" value="sigma70-ECF"/>
    <property type="match status" value="1"/>
</dbReference>
<proteinExistence type="inferred from homology"/>
<dbReference type="RefSeq" id="WP_380226441.1">
    <property type="nucleotide sequence ID" value="NZ_JBHSOF010000020.1"/>
</dbReference>
<organism evidence="8 9">
    <name type="scientific">Kitasatospora misakiensis</name>
    <dbReference type="NCBI Taxonomy" id="67330"/>
    <lineage>
        <taxon>Bacteria</taxon>
        <taxon>Bacillati</taxon>
        <taxon>Actinomycetota</taxon>
        <taxon>Actinomycetes</taxon>
        <taxon>Kitasatosporales</taxon>
        <taxon>Streptomycetaceae</taxon>
        <taxon>Kitasatospora</taxon>
    </lineage>
</organism>
<sequence>MSSKQTQAGERQIFAELYDQHARTVFAHAYRSTGDRDIADDIVSLTFLEAWRLRKKFRDEVLHPRAWLLAIATNVLRNTARTARRHRDAMSRLPRRDPIPDFADEVVGRIADANTAAAAVRALDQLGGPEREVFTLVVWSGLGYAEAAEALGIPVGTVRSRLSRVRDKLRRIVDAEDPPARRVPSASSTSAGLAISHQSVGHHQERRP</sequence>
<feature type="compositionally biased region" description="Polar residues" evidence="5">
    <location>
        <begin position="185"/>
        <end position="201"/>
    </location>
</feature>
<dbReference type="EMBL" id="JBHSOF010000020">
    <property type="protein sequence ID" value="MFC5664754.1"/>
    <property type="molecule type" value="Genomic_DNA"/>
</dbReference>
<dbReference type="Proteomes" id="UP001595975">
    <property type="component" value="Unassembled WGS sequence"/>
</dbReference>
<evidence type="ECO:0000256" key="3">
    <source>
        <dbReference type="ARBA" id="ARBA00023082"/>
    </source>
</evidence>
<evidence type="ECO:0000313" key="9">
    <source>
        <dbReference type="Proteomes" id="UP001595975"/>
    </source>
</evidence>
<dbReference type="InterPro" id="IPR036388">
    <property type="entry name" value="WH-like_DNA-bd_sf"/>
</dbReference>
<dbReference type="SUPFAM" id="SSF88946">
    <property type="entry name" value="Sigma2 domain of RNA polymerase sigma factors"/>
    <property type="match status" value="1"/>
</dbReference>
<dbReference type="InterPro" id="IPR014284">
    <property type="entry name" value="RNA_pol_sigma-70_dom"/>
</dbReference>
<feature type="domain" description="RNA polymerase sigma factor 70 region 4 type 2" evidence="7">
    <location>
        <begin position="120"/>
        <end position="169"/>
    </location>
</feature>
<protein>
    <submittedName>
        <fullName evidence="8">RNA polymerase sigma factor</fullName>
    </submittedName>
</protein>
<feature type="domain" description="RNA polymerase sigma-70 region 2" evidence="6">
    <location>
        <begin position="17"/>
        <end position="85"/>
    </location>
</feature>
<keyword evidence="3" id="KW-0731">Sigma factor</keyword>
<comment type="similarity">
    <text evidence="1">Belongs to the sigma-70 factor family. ECF subfamily.</text>
</comment>
<dbReference type="Gene3D" id="1.10.1740.10">
    <property type="match status" value="1"/>
</dbReference>
<evidence type="ECO:0000256" key="4">
    <source>
        <dbReference type="ARBA" id="ARBA00023163"/>
    </source>
</evidence>
<dbReference type="SUPFAM" id="SSF88659">
    <property type="entry name" value="Sigma3 and sigma4 domains of RNA polymerase sigma factors"/>
    <property type="match status" value="1"/>
</dbReference>
<dbReference type="Pfam" id="PF04542">
    <property type="entry name" value="Sigma70_r2"/>
    <property type="match status" value="1"/>
</dbReference>
<evidence type="ECO:0000256" key="2">
    <source>
        <dbReference type="ARBA" id="ARBA00023015"/>
    </source>
</evidence>
<dbReference type="InterPro" id="IPR007627">
    <property type="entry name" value="RNA_pol_sigma70_r2"/>
</dbReference>
<dbReference type="PANTHER" id="PTHR43133">
    <property type="entry name" value="RNA POLYMERASE ECF-TYPE SIGMA FACTO"/>
    <property type="match status" value="1"/>
</dbReference>
<evidence type="ECO:0000259" key="7">
    <source>
        <dbReference type="Pfam" id="PF08281"/>
    </source>
</evidence>
<evidence type="ECO:0000256" key="1">
    <source>
        <dbReference type="ARBA" id="ARBA00010641"/>
    </source>
</evidence>
<dbReference type="Gene3D" id="1.10.10.10">
    <property type="entry name" value="Winged helix-like DNA-binding domain superfamily/Winged helix DNA-binding domain"/>
    <property type="match status" value="1"/>
</dbReference>
<accession>A0ABW0X6K0</accession>
<evidence type="ECO:0000256" key="5">
    <source>
        <dbReference type="SAM" id="MobiDB-lite"/>
    </source>
</evidence>
<comment type="caution">
    <text evidence="8">The sequence shown here is derived from an EMBL/GenBank/DDBJ whole genome shotgun (WGS) entry which is preliminary data.</text>
</comment>
<evidence type="ECO:0000313" key="8">
    <source>
        <dbReference type="EMBL" id="MFC5664754.1"/>
    </source>
</evidence>